<organism evidence="1 2">
    <name type="scientific">Vineibacter terrae</name>
    <dbReference type="NCBI Taxonomy" id="2586908"/>
    <lineage>
        <taxon>Bacteria</taxon>
        <taxon>Pseudomonadati</taxon>
        <taxon>Pseudomonadota</taxon>
        <taxon>Alphaproteobacteria</taxon>
        <taxon>Hyphomicrobiales</taxon>
        <taxon>Vineibacter</taxon>
    </lineage>
</organism>
<sequence length="132" mass="15154">MTPVAIDRFCRSLRAATRVVQWEDTIVFKVGGKMFAVLPRTGAGPRQRELWFKADDAYYDTMKTAPGFRPCPYLARARWVAVAEPAFLPPDQLKAYIRRAHAVIAARLPRRTQLTLGFEPPPAQRRRPIFER</sequence>
<keyword evidence="1" id="KW-0238">DNA-binding</keyword>
<dbReference type="Pfam" id="PF04237">
    <property type="entry name" value="YjbR"/>
    <property type="match status" value="1"/>
</dbReference>
<proteinExistence type="predicted"/>
<dbReference type="PANTHER" id="PTHR35145">
    <property type="entry name" value="CYTOPLASMIC PROTEIN-RELATED"/>
    <property type="match status" value="1"/>
</dbReference>
<keyword evidence="2" id="KW-1185">Reference proteome</keyword>
<dbReference type="SUPFAM" id="SSF142906">
    <property type="entry name" value="YjbR-like"/>
    <property type="match status" value="1"/>
</dbReference>
<dbReference type="EMBL" id="VDUZ01000067">
    <property type="protein sequence ID" value="TXL69998.1"/>
    <property type="molecule type" value="Genomic_DNA"/>
</dbReference>
<dbReference type="InterPro" id="IPR058532">
    <property type="entry name" value="YjbR/MT2646/Rv2570-like"/>
</dbReference>
<reference evidence="1 2" key="1">
    <citation type="submission" date="2019-06" db="EMBL/GenBank/DDBJ databases">
        <title>New taxonomy in bacterial strain CC-CFT640, isolated from vineyard.</title>
        <authorList>
            <person name="Lin S.-Y."/>
            <person name="Tsai C.-F."/>
            <person name="Young C.-C."/>
        </authorList>
    </citation>
    <scope>NUCLEOTIDE SEQUENCE [LARGE SCALE GENOMIC DNA]</scope>
    <source>
        <strain evidence="1 2">CC-CFT640</strain>
    </source>
</reference>
<dbReference type="InterPro" id="IPR007351">
    <property type="entry name" value="YjbR"/>
</dbReference>
<dbReference type="InterPro" id="IPR038056">
    <property type="entry name" value="YjbR-like_sf"/>
</dbReference>
<gene>
    <name evidence="1" type="ORF">FHP25_36395</name>
</gene>
<evidence type="ECO:0000313" key="2">
    <source>
        <dbReference type="Proteomes" id="UP000321638"/>
    </source>
</evidence>
<dbReference type="RefSeq" id="WP_147851927.1">
    <property type="nucleotide sequence ID" value="NZ_VDUZ01000067.1"/>
</dbReference>
<comment type="caution">
    <text evidence="1">The sequence shown here is derived from an EMBL/GenBank/DDBJ whole genome shotgun (WGS) entry which is preliminary data.</text>
</comment>
<dbReference type="Proteomes" id="UP000321638">
    <property type="component" value="Unassembled WGS sequence"/>
</dbReference>
<dbReference type="PANTHER" id="PTHR35145:SF1">
    <property type="entry name" value="CYTOPLASMIC PROTEIN"/>
    <property type="match status" value="1"/>
</dbReference>
<name>A0A5C8P8N0_9HYPH</name>
<dbReference type="AlphaFoldDB" id="A0A5C8P8N0"/>
<protein>
    <submittedName>
        <fullName evidence="1">MmcQ/YjbR family DNA-binding protein</fullName>
    </submittedName>
</protein>
<accession>A0A5C8P8N0</accession>
<dbReference type="OrthoDB" id="9804614at2"/>
<dbReference type="GO" id="GO:0003677">
    <property type="term" value="F:DNA binding"/>
    <property type="evidence" value="ECO:0007669"/>
    <property type="project" value="UniProtKB-KW"/>
</dbReference>
<dbReference type="Gene3D" id="3.90.1150.30">
    <property type="match status" value="1"/>
</dbReference>
<evidence type="ECO:0000313" key="1">
    <source>
        <dbReference type="EMBL" id="TXL69998.1"/>
    </source>
</evidence>